<protein>
    <recommendedName>
        <fullName evidence="4">Large ribosomal subunit protein eL31</fullName>
    </recommendedName>
    <alternativeName>
        <fullName evidence="5">50S ribosomal protein L31e</fullName>
    </alternativeName>
</protein>
<dbReference type="RefSeq" id="WP_125671872.1">
    <property type="nucleotide sequence ID" value="NZ_RCOS01000113.1"/>
</dbReference>
<dbReference type="Gene3D" id="3.10.440.10">
    <property type="match status" value="1"/>
</dbReference>
<dbReference type="SMART" id="SM01380">
    <property type="entry name" value="Ribosomal_L31e"/>
    <property type="match status" value="1"/>
</dbReference>
<evidence type="ECO:0000256" key="4">
    <source>
        <dbReference type="ARBA" id="ARBA00035230"/>
    </source>
</evidence>
<keyword evidence="8" id="KW-1185">Reference proteome</keyword>
<evidence type="ECO:0000313" key="7">
    <source>
        <dbReference type="EMBL" id="RZN61807.1"/>
    </source>
</evidence>
<reference evidence="7 9" key="2">
    <citation type="journal article" date="2019" name="Nat. Microbiol.">
        <title>Wide diversity of methane and short-chain alkane metabolisms in uncultured archaea.</title>
        <authorList>
            <person name="Borrel G."/>
            <person name="Adam P.S."/>
            <person name="McKay L.J."/>
            <person name="Chen L.X."/>
            <person name="Sierra-Garcia I.N."/>
            <person name="Sieber C.M."/>
            <person name="Letourneur Q."/>
            <person name="Ghozlane A."/>
            <person name="Andersen G.L."/>
            <person name="Li W.J."/>
            <person name="Hallam S.J."/>
            <person name="Muyzer G."/>
            <person name="de Oliveira V.M."/>
            <person name="Inskeep W.P."/>
            <person name="Banfield J.F."/>
            <person name="Gribaldo S."/>
        </authorList>
    </citation>
    <scope>NUCLEOTIDE SEQUENCE [LARGE SCALE GENOMIC DNA]</scope>
    <source>
        <strain evidence="7">NM4</strain>
    </source>
</reference>
<dbReference type="AlphaFoldDB" id="A0A429GIA9"/>
<dbReference type="EMBL" id="RXII01000066">
    <property type="protein sequence ID" value="RZN61807.1"/>
    <property type="molecule type" value="Genomic_DNA"/>
</dbReference>
<dbReference type="GO" id="GO:1990904">
    <property type="term" value="C:ribonucleoprotein complex"/>
    <property type="evidence" value="ECO:0007669"/>
    <property type="project" value="UniProtKB-KW"/>
</dbReference>
<dbReference type="Pfam" id="PF01198">
    <property type="entry name" value="Ribosomal_L31e"/>
    <property type="match status" value="1"/>
</dbReference>
<name>A0A429GIA9_9CREN</name>
<dbReference type="InterPro" id="IPR000054">
    <property type="entry name" value="Ribosomal_eL31"/>
</dbReference>
<dbReference type="InterPro" id="IPR023621">
    <property type="entry name" value="Ribosomal_eL31_dom_sf"/>
</dbReference>
<gene>
    <name evidence="6" type="ORF">D6D85_10220</name>
    <name evidence="7" type="ORF">EF810_04225</name>
</gene>
<comment type="similarity">
    <text evidence="1">Belongs to the eukaryotic ribosomal protein eL31 family.</text>
</comment>
<evidence type="ECO:0000256" key="2">
    <source>
        <dbReference type="ARBA" id="ARBA00022980"/>
    </source>
</evidence>
<evidence type="ECO:0000256" key="1">
    <source>
        <dbReference type="ARBA" id="ARBA00010808"/>
    </source>
</evidence>
<dbReference type="Proteomes" id="UP000316217">
    <property type="component" value="Unassembled WGS sequence"/>
</dbReference>
<comment type="caution">
    <text evidence="6">The sequence shown here is derived from an EMBL/GenBank/DDBJ whole genome shotgun (WGS) entry which is preliminary data.</text>
</comment>
<accession>A0A429GIA9</accession>
<dbReference type="GO" id="GO:0005840">
    <property type="term" value="C:ribosome"/>
    <property type="evidence" value="ECO:0007669"/>
    <property type="project" value="UniProtKB-KW"/>
</dbReference>
<dbReference type="GO" id="GO:0006412">
    <property type="term" value="P:translation"/>
    <property type="evidence" value="ECO:0007669"/>
    <property type="project" value="InterPro"/>
</dbReference>
<dbReference type="Proteomes" id="UP000277582">
    <property type="component" value="Unassembled WGS sequence"/>
</dbReference>
<sequence>MANERKIYLRLGRIIREKYPMRKRATGEVRTVKKIVARIMKIDQKKVKIDPLLNEIIWSRSNNPPRKLKISVEYNEEEDLATVKPIFE</sequence>
<dbReference type="SUPFAM" id="SSF54575">
    <property type="entry name" value="Ribosomal protein L31e"/>
    <property type="match status" value="1"/>
</dbReference>
<dbReference type="OrthoDB" id="10127at2157"/>
<dbReference type="GO" id="GO:0003735">
    <property type="term" value="F:structural constituent of ribosome"/>
    <property type="evidence" value="ECO:0007669"/>
    <property type="project" value="InterPro"/>
</dbReference>
<evidence type="ECO:0000313" key="9">
    <source>
        <dbReference type="Proteomes" id="UP000316217"/>
    </source>
</evidence>
<proteinExistence type="inferred from homology"/>
<evidence type="ECO:0000256" key="5">
    <source>
        <dbReference type="ARBA" id="ARBA00035378"/>
    </source>
</evidence>
<evidence type="ECO:0000313" key="8">
    <source>
        <dbReference type="Proteomes" id="UP000277582"/>
    </source>
</evidence>
<evidence type="ECO:0000256" key="3">
    <source>
        <dbReference type="ARBA" id="ARBA00023274"/>
    </source>
</evidence>
<keyword evidence="3" id="KW-0687">Ribonucleoprotein</keyword>
<reference evidence="6 8" key="1">
    <citation type="submission" date="2018-10" db="EMBL/GenBank/DDBJ databases">
        <title>Co-occurring genomic capacity for anaerobic methane metabolism and dissimilatory sulfite reduction discovered in the Korarchaeota.</title>
        <authorList>
            <person name="Mckay L.J."/>
            <person name="Dlakic M."/>
            <person name="Fields M.W."/>
            <person name="Delmont T.O."/>
            <person name="Eren A.M."/>
            <person name="Jay Z.J."/>
            <person name="Klingelsmith K.B."/>
            <person name="Rusch D.B."/>
            <person name="Inskeep W.P."/>
        </authorList>
    </citation>
    <scope>NUCLEOTIDE SEQUENCE [LARGE SCALE GENOMIC DNA]</scope>
    <source>
        <strain evidence="6 8">MDKW</strain>
    </source>
</reference>
<evidence type="ECO:0000313" key="6">
    <source>
        <dbReference type="EMBL" id="RSN73632.1"/>
    </source>
</evidence>
<dbReference type="EMBL" id="RCOS01000113">
    <property type="protein sequence ID" value="RSN73632.1"/>
    <property type="molecule type" value="Genomic_DNA"/>
</dbReference>
<keyword evidence="2 6" id="KW-0689">Ribosomal protein</keyword>
<organism evidence="6 8">
    <name type="scientific">Candidatus Methanodesulfokora washburnensis</name>
    <dbReference type="NCBI Taxonomy" id="2478471"/>
    <lineage>
        <taxon>Archaea</taxon>
        <taxon>Thermoproteota</taxon>
        <taxon>Candidatus Korarchaeia</taxon>
        <taxon>Candidatus Korarchaeia incertae sedis</taxon>
        <taxon>Candidatus Methanodesulfokora</taxon>
    </lineage>
</organism>